<feature type="disulfide bond" evidence="9">
    <location>
        <begin position="762"/>
        <end position="776"/>
    </location>
</feature>
<dbReference type="FunFam" id="2.10.25.10:FF:000090">
    <property type="entry name" value="laminin subunit alpha"/>
    <property type="match status" value="1"/>
</dbReference>
<dbReference type="PROSITE" id="PS51117">
    <property type="entry name" value="LAMININ_NTER"/>
    <property type="match status" value="1"/>
</dbReference>
<dbReference type="GO" id="GO:0005604">
    <property type="term" value="C:basement membrane"/>
    <property type="evidence" value="ECO:0007669"/>
    <property type="project" value="UniProtKB-ARBA"/>
</dbReference>
<dbReference type="SMART" id="SM00180">
    <property type="entry name" value="EGF_Lam"/>
    <property type="match status" value="9"/>
</dbReference>
<evidence type="ECO:0000256" key="8">
    <source>
        <dbReference type="PROSITE-ProRule" id="PRU00076"/>
    </source>
</evidence>
<evidence type="ECO:0000256" key="2">
    <source>
        <dbReference type="ARBA" id="ARBA00022525"/>
    </source>
</evidence>
<dbReference type="EMBL" id="CADEBC010000532">
    <property type="protein sequence ID" value="CAB3248090.1"/>
    <property type="molecule type" value="Genomic_DNA"/>
</dbReference>
<feature type="domain" description="Laminin N-terminal" evidence="14">
    <location>
        <begin position="1"/>
        <end position="186"/>
    </location>
</feature>
<evidence type="ECO:0000256" key="9">
    <source>
        <dbReference type="PROSITE-ProRule" id="PRU00460"/>
    </source>
</evidence>
<accession>A0A8S1AMW7</accession>
<dbReference type="Pfam" id="PF00053">
    <property type="entry name" value="EGF_laminin"/>
    <property type="match status" value="5"/>
</dbReference>
<dbReference type="SUPFAM" id="SSF57196">
    <property type="entry name" value="EGF/Laminin"/>
    <property type="match status" value="3"/>
</dbReference>
<dbReference type="PROSITE" id="PS50026">
    <property type="entry name" value="EGF_3"/>
    <property type="match status" value="1"/>
</dbReference>
<feature type="disulfide bond" evidence="9">
    <location>
        <begin position="580"/>
        <end position="589"/>
    </location>
</feature>
<evidence type="ECO:0000256" key="1">
    <source>
        <dbReference type="ARBA" id="ARBA00004613"/>
    </source>
</evidence>
<keyword evidence="8" id="KW-0245">EGF-like domain</keyword>
<feature type="disulfide bond" evidence="8">
    <location>
        <begin position="533"/>
        <end position="542"/>
    </location>
</feature>
<evidence type="ECO:0000259" key="14">
    <source>
        <dbReference type="PROSITE" id="PS51117"/>
    </source>
</evidence>
<dbReference type="GO" id="GO:0005576">
    <property type="term" value="C:extracellular region"/>
    <property type="evidence" value="ECO:0007669"/>
    <property type="project" value="UniProtKB-SubCell"/>
</dbReference>
<evidence type="ECO:0000256" key="5">
    <source>
        <dbReference type="ARBA" id="ARBA00023157"/>
    </source>
</evidence>
<evidence type="ECO:0000259" key="12">
    <source>
        <dbReference type="PROSITE" id="PS50027"/>
    </source>
</evidence>
<dbReference type="InterPro" id="IPR002049">
    <property type="entry name" value="LE_dom"/>
</dbReference>
<dbReference type="InterPro" id="IPR050440">
    <property type="entry name" value="Laminin/Netrin_ECM"/>
</dbReference>
<feature type="domain" description="EGF-like" evidence="11">
    <location>
        <begin position="509"/>
        <end position="543"/>
    </location>
</feature>
<evidence type="ECO:0000259" key="13">
    <source>
        <dbReference type="PROSITE" id="PS51115"/>
    </source>
</evidence>
<feature type="disulfide bond" evidence="9">
    <location>
        <begin position="750"/>
        <end position="759"/>
    </location>
</feature>
<comment type="subcellular location">
    <subcellularLocation>
        <location evidence="1">Secreted</location>
    </subcellularLocation>
</comment>
<dbReference type="GO" id="GO:0009887">
    <property type="term" value="P:animal organ morphogenesis"/>
    <property type="evidence" value="ECO:0007669"/>
    <property type="project" value="TreeGrafter"/>
</dbReference>
<feature type="disulfide bond" evidence="9">
    <location>
        <begin position="304"/>
        <end position="313"/>
    </location>
</feature>
<dbReference type="AlphaFoldDB" id="A0A8S1AMW7"/>
<dbReference type="PANTHER" id="PTHR10574:SF428">
    <property type="entry name" value="LAMININ SUBUNIT ALPHA-1-LIKE PROTEIN"/>
    <property type="match status" value="1"/>
</dbReference>
<dbReference type="GO" id="GO:0048731">
    <property type="term" value="P:system development"/>
    <property type="evidence" value="ECO:0007669"/>
    <property type="project" value="UniProtKB-ARBA"/>
</dbReference>
<evidence type="ECO:0000313" key="16">
    <source>
        <dbReference type="Proteomes" id="UP000494106"/>
    </source>
</evidence>
<dbReference type="Pfam" id="PF24973">
    <property type="entry name" value="EGF_LMN_ATRN"/>
    <property type="match status" value="1"/>
</dbReference>
<feature type="domain" description="Laminin IV type A" evidence="13">
    <location>
        <begin position="360"/>
        <end position="559"/>
    </location>
</feature>
<protein>
    <submittedName>
        <fullName evidence="15">Uncharacterized protein</fullName>
    </submittedName>
</protein>
<keyword evidence="4" id="KW-0677">Repeat</keyword>
<evidence type="ECO:0000256" key="3">
    <source>
        <dbReference type="ARBA" id="ARBA00022729"/>
    </source>
</evidence>
<reference evidence="15 16" key="1">
    <citation type="submission" date="2020-04" db="EMBL/GenBank/DDBJ databases">
        <authorList>
            <person name="Wallbank WR R."/>
            <person name="Pardo Diaz C."/>
            <person name="Kozak K."/>
            <person name="Martin S."/>
            <person name="Jiggins C."/>
            <person name="Moest M."/>
            <person name="Warren A I."/>
            <person name="Byers J.R.P. K."/>
            <person name="Montejo-Kovacevich G."/>
            <person name="Yen C E."/>
        </authorList>
    </citation>
    <scope>NUCLEOTIDE SEQUENCE [LARGE SCALE GENOMIC DNA]</scope>
</reference>
<dbReference type="SMART" id="SM00181">
    <property type="entry name" value="EGF"/>
    <property type="match status" value="6"/>
</dbReference>
<dbReference type="PROSITE" id="PS50027">
    <property type="entry name" value="EGF_LAM_2"/>
    <property type="match status" value="4"/>
</dbReference>
<dbReference type="CDD" id="cd00055">
    <property type="entry name" value="EGF_Lam"/>
    <property type="match status" value="5"/>
</dbReference>
<dbReference type="InterPro" id="IPR056863">
    <property type="entry name" value="LMN_ATRN_NET-like_EGF"/>
</dbReference>
<keyword evidence="7 9" id="KW-0424">Laminin EGF-like domain</keyword>
<sequence length="832" mass="88844">MELLHVIIKSGPSPRPLAWSLEVSSSENGEDWRMIRAFGDRDHCRKLWDLRPERRRRKARAAKRTNRADKPACSTQFVSPRPLENGEMHVGIGEGVSARRVRISFRAPHSSAPRQQYYTVRALTLAARCLCHGHAEKCDVDAVGAKCSCIHGTCGSHCHRCCSGAPWAPHQVCAADARPDCECGDRGACSYDDTGAILCVNCTENRAGPLCDKCLFGYYNSLPDGPCLPCDCDPQGSDGSCVWNRKYHQTVCTCFPGFTGHLCDVCEDPDAVYPNCQIVTPPTCKCDPRGIVDSTKVCDEVCECKANVVGERCDACAPGHYGLSEHLPAGCRPCYCSHITDSCTLATADEQEPSRDIILPLGETWLITDSQANETLEPSIDEQGQPFVISYEVEGWEYFYWISNSFTGEQLSAYGGEVQASLYWGIVRGDTGDNPTYGPDVILIGGDGTKLAYSNTSHETPGQLQISVPLVEGSWLVMGEEPELASRIQLMDVLRDVKGIMLKAHYHFDQDEVRLEGVSVHGPTEVVGERCACPRGYTGAHCSRCAWTHVRAHRARVECVPCACNGHARCDIVDGPCGPCQHNTTGPHCERCLPGHYGNPVQGACKPCACPLYEAGNNFSPNCALASAEGDEYVCTQCPDGYTGDHCEKDSLRFVSVYQSVVMGNSCDFGYWGSPTTAGSSCQACACGGSPCHPTSGLCLTCPPHTEGARCDLCKEGYWRAGSGGACAACACGAGALSGACDARSGQCACRPGWAGRACDSCALGHGGLSAGCPSCRCGTAAINDTCDPITGECACASGAAPPSCDTCLDEHYGLNTTGCLGKSFNSSTLCS</sequence>
<feature type="domain" description="Laminin EGF-like" evidence="12">
    <location>
        <begin position="685"/>
        <end position="729"/>
    </location>
</feature>
<organism evidence="15 16">
    <name type="scientific">Arctia plantaginis</name>
    <name type="common">Wood tiger moth</name>
    <name type="synonym">Phalaena plantaginis</name>
    <dbReference type="NCBI Taxonomy" id="874455"/>
    <lineage>
        <taxon>Eukaryota</taxon>
        <taxon>Metazoa</taxon>
        <taxon>Ecdysozoa</taxon>
        <taxon>Arthropoda</taxon>
        <taxon>Hexapoda</taxon>
        <taxon>Insecta</taxon>
        <taxon>Pterygota</taxon>
        <taxon>Neoptera</taxon>
        <taxon>Endopterygota</taxon>
        <taxon>Lepidoptera</taxon>
        <taxon>Glossata</taxon>
        <taxon>Ditrysia</taxon>
        <taxon>Noctuoidea</taxon>
        <taxon>Erebidae</taxon>
        <taxon>Arctiinae</taxon>
        <taxon>Arctia</taxon>
    </lineage>
</organism>
<feature type="domain" description="Laminin EGF-like" evidence="12">
    <location>
        <begin position="562"/>
        <end position="607"/>
    </location>
</feature>
<dbReference type="PROSITE" id="PS01248">
    <property type="entry name" value="EGF_LAM_1"/>
    <property type="match status" value="3"/>
</dbReference>
<dbReference type="InterPro" id="IPR008211">
    <property type="entry name" value="Laminin_N"/>
</dbReference>
<dbReference type="PROSITE" id="PS51115">
    <property type="entry name" value="LAMININ_IVA"/>
    <property type="match status" value="1"/>
</dbReference>
<dbReference type="InterPro" id="IPR000742">
    <property type="entry name" value="EGF"/>
</dbReference>
<proteinExistence type="predicted"/>
<evidence type="ECO:0000256" key="6">
    <source>
        <dbReference type="ARBA" id="ARBA00023180"/>
    </source>
</evidence>
<feature type="region of interest" description="Disordered" evidence="10">
    <location>
        <begin position="55"/>
        <end position="76"/>
    </location>
</feature>
<keyword evidence="5 8" id="KW-1015">Disulfide bond</keyword>
<gene>
    <name evidence="15" type="ORF">APLA_LOCUS11485</name>
</gene>
<dbReference type="Gene3D" id="2.10.25.10">
    <property type="entry name" value="Laminin"/>
    <property type="match status" value="7"/>
</dbReference>
<name>A0A8S1AMW7_ARCPL</name>
<feature type="domain" description="Laminin EGF-like" evidence="12">
    <location>
        <begin position="730"/>
        <end position="778"/>
    </location>
</feature>
<evidence type="ECO:0000313" key="15">
    <source>
        <dbReference type="EMBL" id="CAB3248090.1"/>
    </source>
</evidence>
<keyword evidence="2" id="KW-0964">Secreted</keyword>
<evidence type="ECO:0000259" key="11">
    <source>
        <dbReference type="PROSITE" id="PS50026"/>
    </source>
</evidence>
<keyword evidence="16" id="KW-1185">Reference proteome</keyword>
<dbReference type="SMART" id="SM00281">
    <property type="entry name" value="LamB"/>
    <property type="match status" value="1"/>
</dbReference>
<evidence type="ECO:0000256" key="4">
    <source>
        <dbReference type="ARBA" id="ARBA00022737"/>
    </source>
</evidence>
<dbReference type="PROSITE" id="PS00022">
    <property type="entry name" value="EGF_1"/>
    <property type="match status" value="1"/>
</dbReference>
<feature type="compositionally biased region" description="Basic residues" evidence="10">
    <location>
        <begin position="55"/>
        <end position="65"/>
    </location>
</feature>
<evidence type="ECO:0000256" key="7">
    <source>
        <dbReference type="ARBA" id="ARBA00023292"/>
    </source>
</evidence>
<comment type="caution">
    <text evidence="8">Lacks conserved residue(s) required for the propagation of feature annotation.</text>
</comment>
<dbReference type="Gene3D" id="2.60.120.260">
    <property type="entry name" value="Galactose-binding domain-like"/>
    <property type="match status" value="1"/>
</dbReference>
<dbReference type="PANTHER" id="PTHR10574">
    <property type="entry name" value="NETRIN/LAMININ-RELATED"/>
    <property type="match status" value="1"/>
</dbReference>
<feature type="disulfide bond" evidence="9">
    <location>
        <begin position="702"/>
        <end position="711"/>
    </location>
</feature>
<evidence type="ECO:0000256" key="10">
    <source>
        <dbReference type="SAM" id="MobiDB-lite"/>
    </source>
</evidence>
<dbReference type="FunFam" id="2.10.25.10:FF:000188">
    <property type="entry name" value="Laminin subunit gamma 2"/>
    <property type="match status" value="2"/>
</dbReference>
<dbReference type="Pfam" id="PF00052">
    <property type="entry name" value="Laminin_B"/>
    <property type="match status" value="1"/>
</dbReference>
<comment type="caution">
    <text evidence="15">The sequence shown here is derived from an EMBL/GenBank/DDBJ whole genome shotgun (WGS) entry which is preliminary data.</text>
</comment>
<feature type="domain" description="Laminin EGF-like" evidence="12">
    <location>
        <begin position="284"/>
        <end position="333"/>
    </location>
</feature>
<keyword evidence="3" id="KW-0732">Signal</keyword>
<dbReference type="Proteomes" id="UP000494106">
    <property type="component" value="Unassembled WGS sequence"/>
</dbReference>
<dbReference type="PRINTS" id="PR00011">
    <property type="entry name" value="EGFLAMININ"/>
</dbReference>
<dbReference type="InterPro" id="IPR000034">
    <property type="entry name" value="Laminin_IV"/>
</dbReference>
<dbReference type="OrthoDB" id="8545473at2759"/>
<dbReference type="GO" id="GO:0009888">
    <property type="term" value="P:tissue development"/>
    <property type="evidence" value="ECO:0007669"/>
    <property type="project" value="TreeGrafter"/>
</dbReference>
<keyword evidence="6" id="KW-0325">Glycoprotein</keyword>